<dbReference type="Pfam" id="PF00440">
    <property type="entry name" value="TetR_N"/>
    <property type="match status" value="1"/>
</dbReference>
<dbReference type="InterPro" id="IPR001647">
    <property type="entry name" value="HTH_TetR"/>
</dbReference>
<dbReference type="InterPro" id="IPR009057">
    <property type="entry name" value="Homeodomain-like_sf"/>
</dbReference>
<evidence type="ECO:0000256" key="2">
    <source>
        <dbReference type="PROSITE-ProRule" id="PRU00335"/>
    </source>
</evidence>
<dbReference type="PROSITE" id="PS50977">
    <property type="entry name" value="HTH_TETR_2"/>
    <property type="match status" value="1"/>
</dbReference>
<keyword evidence="1 2" id="KW-0238">DNA-binding</keyword>
<dbReference type="Pfam" id="PF17940">
    <property type="entry name" value="TetR_C_31"/>
    <property type="match status" value="1"/>
</dbReference>
<dbReference type="InterPro" id="IPR050109">
    <property type="entry name" value="HTH-type_TetR-like_transc_reg"/>
</dbReference>
<dbReference type="Gene3D" id="1.10.357.10">
    <property type="entry name" value="Tetracycline Repressor, domain 2"/>
    <property type="match status" value="1"/>
</dbReference>
<dbReference type="EMBL" id="WHJE01000115">
    <property type="protein sequence ID" value="KAE8762871.1"/>
    <property type="molecule type" value="Genomic_DNA"/>
</dbReference>
<proteinExistence type="predicted"/>
<evidence type="ECO:0000259" key="3">
    <source>
        <dbReference type="PROSITE" id="PS50977"/>
    </source>
</evidence>
<evidence type="ECO:0000313" key="4">
    <source>
        <dbReference type="EMBL" id="KAE8762871.1"/>
    </source>
</evidence>
<dbReference type="PRINTS" id="PR00455">
    <property type="entry name" value="HTHTETR"/>
</dbReference>
<dbReference type="PANTHER" id="PTHR30055">
    <property type="entry name" value="HTH-TYPE TRANSCRIPTIONAL REGULATOR RUTR"/>
    <property type="match status" value="1"/>
</dbReference>
<dbReference type="PANTHER" id="PTHR30055:SF241">
    <property type="entry name" value="TRANSCRIPTIONAL REGULATORY PROTEIN"/>
    <property type="match status" value="1"/>
</dbReference>
<dbReference type="InterPro" id="IPR041583">
    <property type="entry name" value="TetR_C_31"/>
</dbReference>
<dbReference type="GO" id="GO:0000976">
    <property type="term" value="F:transcription cis-regulatory region binding"/>
    <property type="evidence" value="ECO:0007669"/>
    <property type="project" value="TreeGrafter"/>
</dbReference>
<organism evidence="4 5">
    <name type="scientific">Georgenia thermotolerans</name>
    <dbReference type="NCBI Taxonomy" id="527326"/>
    <lineage>
        <taxon>Bacteria</taxon>
        <taxon>Bacillati</taxon>
        <taxon>Actinomycetota</taxon>
        <taxon>Actinomycetes</taxon>
        <taxon>Micrococcales</taxon>
        <taxon>Bogoriellaceae</taxon>
        <taxon>Georgenia</taxon>
    </lineage>
</organism>
<accession>A0A7J5UKS0</accession>
<evidence type="ECO:0000313" key="5">
    <source>
        <dbReference type="Proteomes" id="UP000451860"/>
    </source>
</evidence>
<feature type="DNA-binding region" description="H-T-H motif" evidence="2">
    <location>
        <begin position="53"/>
        <end position="72"/>
    </location>
</feature>
<dbReference type="GO" id="GO:0003700">
    <property type="term" value="F:DNA-binding transcription factor activity"/>
    <property type="evidence" value="ECO:0007669"/>
    <property type="project" value="TreeGrafter"/>
</dbReference>
<keyword evidence="5" id="KW-1185">Reference proteome</keyword>
<dbReference type="OrthoDB" id="7252896at2"/>
<comment type="caution">
    <text evidence="4">The sequence shown here is derived from an EMBL/GenBank/DDBJ whole genome shotgun (WGS) entry which is preliminary data.</text>
</comment>
<dbReference type="Proteomes" id="UP000451860">
    <property type="component" value="Unassembled WGS sequence"/>
</dbReference>
<dbReference type="SUPFAM" id="SSF46689">
    <property type="entry name" value="Homeodomain-like"/>
    <property type="match status" value="1"/>
</dbReference>
<feature type="domain" description="HTH tetR-type" evidence="3">
    <location>
        <begin position="30"/>
        <end position="90"/>
    </location>
</feature>
<name>A0A7J5UKS0_9MICO</name>
<protein>
    <submittedName>
        <fullName evidence="4">TetR family transcriptional regulator</fullName>
    </submittedName>
</protein>
<evidence type="ECO:0000256" key="1">
    <source>
        <dbReference type="ARBA" id="ARBA00023125"/>
    </source>
</evidence>
<gene>
    <name evidence="4" type="ORF">GB883_17110</name>
</gene>
<reference evidence="4 5" key="1">
    <citation type="submission" date="2019-10" db="EMBL/GenBank/DDBJ databases">
        <title>Georgenia wutianyii sp. nov. and Georgenia yuyongxinii sp. nov. isolated from plateau pika (Ochotona curzoniae) in the Qinghai-Tibet plateau of China.</title>
        <authorList>
            <person name="Tian Z."/>
        </authorList>
    </citation>
    <scope>NUCLEOTIDE SEQUENCE [LARGE SCALE GENOMIC DNA]</scope>
    <source>
        <strain evidence="4 5">DSM 21501</strain>
    </source>
</reference>
<sequence length="227" mass="24967">MHRDARGMWRSPLGCLPVDDEQASPPRRRANTRARLLEAAVDVFARNGVASTTVDDLVAAAGYTRGAFYSNFSSMDEVFYALFEARSSEMLEAVRQALAAIPREELSPDSVGRVIDAIEPAGRRWHILQAEFSLLAMRKPEARAAYRAFRSRFSAEFLEVTREALAAMGRRPVVPVEQIAEALAAIYVSSLTAETIEDDTLRPREALRSLVPAVLVGLSREGTDGEG</sequence>
<dbReference type="AlphaFoldDB" id="A0A7J5UKS0"/>